<evidence type="ECO:0000313" key="1">
    <source>
        <dbReference type="EMBL" id="ORE07750.1"/>
    </source>
</evidence>
<reference evidence="1" key="1">
    <citation type="journal article" date="2016" name="Proc. Natl. Acad. Sci. U.S.A.">
        <title>Lipid metabolic changes in an early divergent fungus govern the establishment of a mutualistic symbiosis with endobacteria.</title>
        <authorList>
            <person name="Lastovetsky O.A."/>
            <person name="Gaspar M.L."/>
            <person name="Mondo S.J."/>
            <person name="LaButti K.M."/>
            <person name="Sandor L."/>
            <person name="Grigoriev I.V."/>
            <person name="Henry S.A."/>
            <person name="Pawlowska T.E."/>
        </authorList>
    </citation>
    <scope>NUCLEOTIDE SEQUENCE [LARGE SCALE GENOMIC DNA]</scope>
    <source>
        <strain evidence="1">ATCC 52814</strain>
    </source>
</reference>
<proteinExistence type="predicted"/>
<sequence>MSINLDQADIHHYISRIALARAIKSMDEGEEGLWKASVIFNQPFVKKLLAYHQASIRKSTGSKPKDTTYIKKQ</sequence>
<dbReference type="Proteomes" id="UP000242414">
    <property type="component" value="Unassembled WGS sequence"/>
</dbReference>
<gene>
    <name evidence="1" type="ORF">BCV72DRAFT_204912</name>
</gene>
<dbReference type="OrthoDB" id="2285112at2759"/>
<dbReference type="VEuPathDB" id="FungiDB:BCV72DRAFT_204912"/>
<organism evidence="1">
    <name type="scientific">Rhizopus microsporus var. microsporus</name>
    <dbReference type="NCBI Taxonomy" id="86635"/>
    <lineage>
        <taxon>Eukaryota</taxon>
        <taxon>Fungi</taxon>
        <taxon>Fungi incertae sedis</taxon>
        <taxon>Mucoromycota</taxon>
        <taxon>Mucoromycotina</taxon>
        <taxon>Mucoromycetes</taxon>
        <taxon>Mucorales</taxon>
        <taxon>Mucorineae</taxon>
        <taxon>Rhizopodaceae</taxon>
        <taxon>Rhizopus</taxon>
    </lineage>
</organism>
<name>A0A1X0R6T0_RHIZD</name>
<dbReference type="AlphaFoldDB" id="A0A1X0R6T0"/>
<dbReference type="EMBL" id="KV921899">
    <property type="protein sequence ID" value="ORE07750.1"/>
    <property type="molecule type" value="Genomic_DNA"/>
</dbReference>
<protein>
    <submittedName>
        <fullName evidence="1">Uncharacterized protein</fullName>
    </submittedName>
</protein>
<accession>A0A1X0R6T0</accession>